<accession>I4AFJ5</accession>
<protein>
    <submittedName>
        <fullName evidence="1">Uncharacterized protein</fullName>
    </submittedName>
</protein>
<dbReference type="HOGENOM" id="CLU_1382332_0_0_10"/>
<dbReference type="EMBL" id="CP003345">
    <property type="protein sequence ID" value="AFM02730.1"/>
    <property type="molecule type" value="Genomic_DNA"/>
</dbReference>
<proteinExistence type="predicted"/>
<evidence type="ECO:0000313" key="1">
    <source>
        <dbReference type="EMBL" id="AFM02730.1"/>
    </source>
</evidence>
<evidence type="ECO:0000313" key="2">
    <source>
        <dbReference type="Proteomes" id="UP000006054"/>
    </source>
</evidence>
<dbReference type="Proteomes" id="UP000006054">
    <property type="component" value="Chromosome"/>
</dbReference>
<keyword evidence="2" id="KW-1185">Reference proteome</keyword>
<dbReference type="KEGG" id="fli:Fleli_0240"/>
<dbReference type="STRING" id="880071.Fleli_0240"/>
<reference evidence="2" key="1">
    <citation type="submission" date="2012-06" db="EMBL/GenBank/DDBJ databases">
        <title>The complete genome of Flexibacter litoralis DSM 6794.</title>
        <authorList>
            <person name="Lucas S."/>
            <person name="Copeland A."/>
            <person name="Lapidus A."/>
            <person name="Glavina del Rio T."/>
            <person name="Dalin E."/>
            <person name="Tice H."/>
            <person name="Bruce D."/>
            <person name="Goodwin L."/>
            <person name="Pitluck S."/>
            <person name="Peters L."/>
            <person name="Ovchinnikova G."/>
            <person name="Lu M."/>
            <person name="Kyrpides N."/>
            <person name="Mavromatis K."/>
            <person name="Ivanova N."/>
            <person name="Brettin T."/>
            <person name="Detter J.C."/>
            <person name="Han C."/>
            <person name="Larimer F."/>
            <person name="Land M."/>
            <person name="Hauser L."/>
            <person name="Markowitz V."/>
            <person name="Cheng J.-F."/>
            <person name="Hugenholtz P."/>
            <person name="Woyke T."/>
            <person name="Wu D."/>
            <person name="Spring S."/>
            <person name="Lang E."/>
            <person name="Kopitz M."/>
            <person name="Brambilla E."/>
            <person name="Klenk H.-P."/>
            <person name="Eisen J.A."/>
        </authorList>
    </citation>
    <scope>NUCLEOTIDE SEQUENCE [LARGE SCALE GENOMIC DNA]</scope>
    <source>
        <strain evidence="2">ATCC 23117 / DSM 6794 / NBRC 15988 / NCIMB 1366 / Sio-4</strain>
    </source>
</reference>
<gene>
    <name evidence="1" type="ordered locus">Fleli_0240</name>
</gene>
<sequence>MLLLTSCCSSSLSSYSKQTEKCTVLEKYIQTIQSDTTLSSYLPISAEVQNQTTLLSDCKNKIKFFYAFYEKYETNKDFLSDSIFDFTQLMEYSNIKDSLDYEEKMVCIKQAPLFIEYKKSKNKNLFLEKLYKTRSFPLTFQIEHLTTKNCLDTTFFLYEMLSEIDDLSIDGGGHGHLYILDKEEEFFKKIRKAKLND</sequence>
<name>I4AFJ5_BERLS</name>
<dbReference type="AlphaFoldDB" id="I4AFJ5"/>
<organism evidence="1 2">
    <name type="scientific">Bernardetia litoralis (strain ATCC 23117 / DSM 6794 / NBRC 15988 / NCIMB 1366 / Fx l1 / Sio-4)</name>
    <name type="common">Flexibacter litoralis</name>
    <dbReference type="NCBI Taxonomy" id="880071"/>
    <lineage>
        <taxon>Bacteria</taxon>
        <taxon>Pseudomonadati</taxon>
        <taxon>Bacteroidota</taxon>
        <taxon>Cytophagia</taxon>
        <taxon>Cytophagales</taxon>
        <taxon>Bernardetiaceae</taxon>
        <taxon>Bernardetia</taxon>
    </lineage>
</organism>